<organism evidence="5 6">
    <name type="scientific">Gnathostoma spinigerum</name>
    <dbReference type="NCBI Taxonomy" id="75299"/>
    <lineage>
        <taxon>Eukaryota</taxon>
        <taxon>Metazoa</taxon>
        <taxon>Ecdysozoa</taxon>
        <taxon>Nematoda</taxon>
        <taxon>Chromadorea</taxon>
        <taxon>Rhabditida</taxon>
        <taxon>Spirurina</taxon>
        <taxon>Gnathostomatomorpha</taxon>
        <taxon>Gnathostomatoidea</taxon>
        <taxon>Gnathostomatidae</taxon>
        <taxon>Gnathostoma</taxon>
    </lineage>
</organism>
<keyword evidence="1" id="KW-0540">Nuclease</keyword>
<dbReference type="InterPro" id="IPR036397">
    <property type="entry name" value="RNaseH_sf"/>
</dbReference>
<dbReference type="AlphaFoldDB" id="A0ABD6F2U7"/>
<evidence type="ECO:0000259" key="4">
    <source>
        <dbReference type="Pfam" id="PF00929"/>
    </source>
</evidence>
<protein>
    <recommendedName>
        <fullName evidence="4">Exonuclease domain-containing protein</fullName>
    </recommendedName>
</protein>
<dbReference type="InterPro" id="IPR051274">
    <property type="entry name" value="3-5_Exoribonuclease"/>
</dbReference>
<dbReference type="SUPFAM" id="SSF53098">
    <property type="entry name" value="Ribonuclease H-like"/>
    <property type="match status" value="1"/>
</dbReference>
<evidence type="ECO:0000256" key="1">
    <source>
        <dbReference type="ARBA" id="ARBA00022722"/>
    </source>
</evidence>
<keyword evidence="3" id="KW-0269">Exonuclease</keyword>
<evidence type="ECO:0000313" key="6">
    <source>
        <dbReference type="Proteomes" id="UP001608902"/>
    </source>
</evidence>
<dbReference type="InterPro" id="IPR012337">
    <property type="entry name" value="RNaseH-like_sf"/>
</dbReference>
<sequence length="149" mass="17123">MVDGQSTLPEVLDEFDTWLSTRNLKRRSESDDSAQSWAFVTCGDWDLNSLLVNEAKYFQIQLPRYFNSWINIKKAYSEAKGYFPPSLHVMLKDLNIKHYGHLHSGLDDVINICAILKSLARNYTYRTTSSSESLSPWLKGFGGKRRVDP</sequence>
<dbReference type="Gene3D" id="3.30.420.10">
    <property type="entry name" value="Ribonuclease H-like superfamily/Ribonuclease H"/>
    <property type="match status" value="1"/>
</dbReference>
<comment type="caution">
    <text evidence="5">The sequence shown here is derived from an EMBL/GenBank/DDBJ whole genome shotgun (WGS) entry which is preliminary data.</text>
</comment>
<evidence type="ECO:0000256" key="3">
    <source>
        <dbReference type="ARBA" id="ARBA00022839"/>
    </source>
</evidence>
<dbReference type="CDD" id="cd06133">
    <property type="entry name" value="ERI-1_3'hExo_like"/>
    <property type="match status" value="1"/>
</dbReference>
<dbReference type="InterPro" id="IPR013520">
    <property type="entry name" value="Ribonucl_H"/>
</dbReference>
<dbReference type="GO" id="GO:0004527">
    <property type="term" value="F:exonuclease activity"/>
    <property type="evidence" value="ECO:0007669"/>
    <property type="project" value="UniProtKB-KW"/>
</dbReference>
<dbReference type="InterPro" id="IPR047201">
    <property type="entry name" value="ERI-1_3'hExo-like"/>
</dbReference>
<evidence type="ECO:0000313" key="5">
    <source>
        <dbReference type="EMBL" id="MFH4984656.1"/>
    </source>
</evidence>
<feature type="domain" description="Exonuclease" evidence="4">
    <location>
        <begin position="1"/>
        <end position="116"/>
    </location>
</feature>
<dbReference type="Pfam" id="PF00929">
    <property type="entry name" value="RNase_T"/>
    <property type="match status" value="1"/>
</dbReference>
<reference evidence="5 6" key="1">
    <citation type="submission" date="2024-08" db="EMBL/GenBank/DDBJ databases">
        <title>Gnathostoma spinigerum genome.</title>
        <authorList>
            <person name="Gonzalez-Bertolin B."/>
            <person name="Monzon S."/>
            <person name="Zaballos A."/>
            <person name="Jimenez P."/>
            <person name="Dekumyoy P."/>
            <person name="Varona S."/>
            <person name="Cuesta I."/>
            <person name="Sumanam S."/>
            <person name="Adisakwattana P."/>
            <person name="Gasser R.B."/>
            <person name="Hernandez-Gonzalez A."/>
            <person name="Young N.D."/>
            <person name="Perteguer M.J."/>
        </authorList>
    </citation>
    <scope>NUCLEOTIDE SEQUENCE [LARGE SCALE GENOMIC DNA]</scope>
    <source>
        <strain evidence="5">AL3</strain>
        <tissue evidence="5">Liver</tissue>
    </source>
</reference>
<accession>A0ABD6F2U7</accession>
<evidence type="ECO:0000256" key="2">
    <source>
        <dbReference type="ARBA" id="ARBA00022801"/>
    </source>
</evidence>
<dbReference type="PANTHER" id="PTHR23044:SF61">
    <property type="entry name" value="3'-5' EXORIBONUCLEASE 1-RELATED"/>
    <property type="match status" value="1"/>
</dbReference>
<name>A0ABD6F2U7_9BILA</name>
<dbReference type="EMBL" id="JBGFUD010019794">
    <property type="protein sequence ID" value="MFH4984656.1"/>
    <property type="molecule type" value="Genomic_DNA"/>
</dbReference>
<gene>
    <name evidence="5" type="ORF">AB6A40_011365</name>
</gene>
<proteinExistence type="predicted"/>
<keyword evidence="2" id="KW-0378">Hydrolase</keyword>
<dbReference type="PANTHER" id="PTHR23044">
    <property type="entry name" value="3'-5' EXONUCLEASE ERI1-RELATED"/>
    <property type="match status" value="1"/>
</dbReference>
<keyword evidence="6" id="KW-1185">Reference proteome</keyword>
<dbReference type="Proteomes" id="UP001608902">
    <property type="component" value="Unassembled WGS sequence"/>
</dbReference>